<dbReference type="SMART" id="SM00388">
    <property type="entry name" value="HisKA"/>
    <property type="match status" value="1"/>
</dbReference>
<evidence type="ECO:0000256" key="3">
    <source>
        <dbReference type="ARBA" id="ARBA00022553"/>
    </source>
</evidence>
<feature type="domain" description="PAC" evidence="9">
    <location>
        <begin position="223"/>
        <end position="277"/>
    </location>
</feature>
<dbReference type="InterPro" id="IPR013655">
    <property type="entry name" value="PAS_fold_3"/>
</dbReference>
<feature type="domain" description="Histidine kinase" evidence="6">
    <location>
        <begin position="290"/>
        <end position="501"/>
    </location>
</feature>
<dbReference type="Gene3D" id="3.30.450.20">
    <property type="entry name" value="PAS domain"/>
    <property type="match status" value="1"/>
</dbReference>
<dbReference type="InterPro" id="IPR004358">
    <property type="entry name" value="Sig_transdc_His_kin-like_C"/>
</dbReference>
<dbReference type="SUPFAM" id="SSF52172">
    <property type="entry name" value="CheY-like"/>
    <property type="match status" value="1"/>
</dbReference>
<dbReference type="SUPFAM" id="SSF55785">
    <property type="entry name" value="PYP-like sensor domain (PAS domain)"/>
    <property type="match status" value="1"/>
</dbReference>
<dbReference type="InterPro" id="IPR011006">
    <property type="entry name" value="CheY-like_superfamily"/>
</dbReference>
<evidence type="ECO:0000259" key="9">
    <source>
        <dbReference type="PROSITE" id="PS50113"/>
    </source>
</evidence>
<dbReference type="InterPro" id="IPR000700">
    <property type="entry name" value="PAS-assoc_C"/>
</dbReference>
<evidence type="ECO:0000256" key="4">
    <source>
        <dbReference type="PROSITE-ProRule" id="PRU00169"/>
    </source>
</evidence>
<dbReference type="CDD" id="cd00130">
    <property type="entry name" value="PAS"/>
    <property type="match status" value="1"/>
</dbReference>
<keyword evidence="5" id="KW-0812">Transmembrane</keyword>
<dbReference type="InterPro" id="IPR035965">
    <property type="entry name" value="PAS-like_dom_sf"/>
</dbReference>
<keyword evidence="11" id="KW-1185">Reference proteome</keyword>
<dbReference type="Gene3D" id="1.10.287.130">
    <property type="match status" value="1"/>
</dbReference>
<gene>
    <name evidence="10" type="ORF">CWE23_10165</name>
</gene>
<keyword evidence="5" id="KW-1133">Transmembrane helix</keyword>
<dbReference type="PANTHER" id="PTHR43065">
    <property type="entry name" value="SENSOR HISTIDINE KINASE"/>
    <property type="match status" value="1"/>
</dbReference>
<dbReference type="Pfam" id="PF08447">
    <property type="entry name" value="PAS_3"/>
    <property type="match status" value="1"/>
</dbReference>
<dbReference type="InterPro" id="IPR036890">
    <property type="entry name" value="HATPase_C_sf"/>
</dbReference>
<dbReference type="CDD" id="cd00082">
    <property type="entry name" value="HisKA"/>
    <property type="match status" value="1"/>
</dbReference>
<dbReference type="EC" id="2.7.13.3" evidence="2"/>
<evidence type="ECO:0000313" key="11">
    <source>
        <dbReference type="Proteomes" id="UP000286680"/>
    </source>
</evidence>
<dbReference type="Gene3D" id="3.30.565.10">
    <property type="entry name" value="Histidine kinase-like ATPase, C-terminal domain"/>
    <property type="match status" value="1"/>
</dbReference>
<evidence type="ECO:0000259" key="6">
    <source>
        <dbReference type="PROSITE" id="PS50109"/>
    </source>
</evidence>
<feature type="domain" description="Response regulatory" evidence="7">
    <location>
        <begin position="528"/>
        <end position="638"/>
    </location>
</feature>
<dbReference type="GO" id="GO:0000155">
    <property type="term" value="F:phosphorelay sensor kinase activity"/>
    <property type="evidence" value="ECO:0007669"/>
    <property type="project" value="InterPro"/>
</dbReference>
<comment type="caution">
    <text evidence="10">The sequence shown here is derived from an EMBL/GenBank/DDBJ whole genome shotgun (WGS) entry which is preliminary data.</text>
</comment>
<dbReference type="Gene3D" id="3.40.50.2300">
    <property type="match status" value="1"/>
</dbReference>
<dbReference type="SUPFAM" id="SSF55874">
    <property type="entry name" value="ATPase domain of HSP90 chaperone/DNA topoisomerase II/histidine kinase"/>
    <property type="match status" value="1"/>
</dbReference>
<comment type="catalytic activity">
    <reaction evidence="1">
        <text>ATP + protein L-histidine = ADP + protein N-phospho-L-histidine.</text>
        <dbReference type="EC" id="2.7.13.3"/>
    </reaction>
</comment>
<dbReference type="AlphaFoldDB" id="A0AA94JD31"/>
<evidence type="ECO:0000256" key="2">
    <source>
        <dbReference type="ARBA" id="ARBA00012438"/>
    </source>
</evidence>
<feature type="modified residue" description="4-aspartylphosphate" evidence="4">
    <location>
        <position position="578"/>
    </location>
</feature>
<feature type="domain" description="PAS" evidence="8">
    <location>
        <begin position="149"/>
        <end position="222"/>
    </location>
</feature>
<dbReference type="InterPro" id="IPR001789">
    <property type="entry name" value="Sig_transdc_resp-reg_receiver"/>
</dbReference>
<dbReference type="SMART" id="SM00387">
    <property type="entry name" value="HATPase_c"/>
    <property type="match status" value="1"/>
</dbReference>
<protein>
    <recommendedName>
        <fullName evidence="2">histidine kinase</fullName>
        <ecNumber evidence="2">2.7.13.3</ecNumber>
    </recommendedName>
</protein>
<dbReference type="PROSITE" id="PS50112">
    <property type="entry name" value="PAS"/>
    <property type="match status" value="1"/>
</dbReference>
<organism evidence="10 11">
    <name type="scientific">Idiomarina aquatica</name>
    <dbReference type="NCBI Taxonomy" id="1327752"/>
    <lineage>
        <taxon>Bacteria</taxon>
        <taxon>Pseudomonadati</taxon>
        <taxon>Pseudomonadota</taxon>
        <taxon>Gammaproteobacteria</taxon>
        <taxon>Alteromonadales</taxon>
        <taxon>Idiomarinaceae</taxon>
        <taxon>Idiomarina</taxon>
    </lineage>
</organism>
<dbReference type="Pfam" id="PF02518">
    <property type="entry name" value="HATPase_c"/>
    <property type="match status" value="1"/>
</dbReference>
<keyword evidence="3 4" id="KW-0597">Phosphoprotein</keyword>
<dbReference type="SUPFAM" id="SSF47384">
    <property type="entry name" value="Homodimeric domain of signal transducing histidine kinase"/>
    <property type="match status" value="1"/>
</dbReference>
<accession>A0AA94JD31</accession>
<dbReference type="PANTHER" id="PTHR43065:SF42">
    <property type="entry name" value="TWO-COMPONENT SENSOR PPRA"/>
    <property type="match status" value="1"/>
</dbReference>
<proteinExistence type="predicted"/>
<name>A0AA94JD31_9GAMM</name>
<dbReference type="SMART" id="SM00091">
    <property type="entry name" value="PAS"/>
    <property type="match status" value="1"/>
</dbReference>
<reference evidence="11" key="1">
    <citation type="journal article" date="2018" name="Front. Microbiol.">
        <title>Genome-Based Analysis Reveals the Taxonomy and Diversity of the Family Idiomarinaceae.</title>
        <authorList>
            <person name="Liu Y."/>
            <person name="Lai Q."/>
            <person name="Shao Z."/>
        </authorList>
    </citation>
    <scope>NUCLEOTIDE SEQUENCE [LARGE SCALE GENOMIC DNA]</scope>
    <source>
        <strain evidence="11">SN-14</strain>
    </source>
</reference>
<dbReference type="InterPro" id="IPR001610">
    <property type="entry name" value="PAC"/>
</dbReference>
<evidence type="ECO:0000259" key="7">
    <source>
        <dbReference type="PROSITE" id="PS50110"/>
    </source>
</evidence>
<dbReference type="Proteomes" id="UP000286680">
    <property type="component" value="Unassembled WGS sequence"/>
</dbReference>
<evidence type="ECO:0000259" key="8">
    <source>
        <dbReference type="PROSITE" id="PS50112"/>
    </source>
</evidence>
<dbReference type="PROSITE" id="PS50113">
    <property type="entry name" value="PAC"/>
    <property type="match status" value="1"/>
</dbReference>
<dbReference type="EMBL" id="PIPS01000003">
    <property type="protein sequence ID" value="RUO42452.1"/>
    <property type="molecule type" value="Genomic_DNA"/>
</dbReference>
<dbReference type="SMART" id="SM00086">
    <property type="entry name" value="PAC"/>
    <property type="match status" value="1"/>
</dbReference>
<evidence type="ECO:0000313" key="10">
    <source>
        <dbReference type="EMBL" id="RUO42452.1"/>
    </source>
</evidence>
<evidence type="ECO:0000256" key="1">
    <source>
        <dbReference type="ARBA" id="ARBA00000085"/>
    </source>
</evidence>
<dbReference type="Pfam" id="PF00072">
    <property type="entry name" value="Response_reg"/>
    <property type="match status" value="1"/>
</dbReference>
<dbReference type="InterPro" id="IPR036097">
    <property type="entry name" value="HisK_dim/P_sf"/>
</dbReference>
<dbReference type="InterPro" id="IPR003594">
    <property type="entry name" value="HATPase_dom"/>
</dbReference>
<dbReference type="PROSITE" id="PS50109">
    <property type="entry name" value="HIS_KIN"/>
    <property type="match status" value="1"/>
</dbReference>
<dbReference type="PROSITE" id="PS50110">
    <property type="entry name" value="RESPONSE_REGULATORY"/>
    <property type="match status" value="1"/>
</dbReference>
<dbReference type="InterPro" id="IPR000014">
    <property type="entry name" value="PAS"/>
</dbReference>
<dbReference type="InterPro" id="IPR005467">
    <property type="entry name" value="His_kinase_dom"/>
</dbReference>
<dbReference type="Pfam" id="PF00512">
    <property type="entry name" value="HisKA"/>
    <property type="match status" value="1"/>
</dbReference>
<sequence>MAVEDFHTGVMHVSLSKDDASSPWHYNTGLALIEQALDEFREVNRKIDSQTASETLSQSTSVFRQELQNYSFPGDPNDVKLRQASYLLNSNIRSIEKTLREELEQERMNQRLWFSFAMLIAIAMLVPLVASLLKSEYKRLRLDYELRQSEKKFLELAEKIDEVFWLEDLLEDRVLYLSPAFSKIYGIPRQEIYKNKYLWRDSIHPDDKKKVIESLNNLNREPLTLEYRIIRSDGEVRWISDRTFPIFEETDQQKPSKLATIAADITERKERDNETFHSQKLEAIGQLTGGVSHDFNNLLTVILNNAELLSWKHVNDEETLHFSKMIIKAAERGASLNQQLLAFASKQQLRPQQVDISELINETRDLLARSIDSHIKLVLDLPSSDDITVSVDPAQLQTALLNLCINARDAMPTGGTLTIAVTVSQAEQLAFIRVTDTGKGIPEQLLNKVVEPFYTTKERGKGTGLGLSMVYGFVQQSGGDLTIESEEFVGTSVTIQLPLLAYKAKTSDSDSQVGSLKPALESANSGFTILIAEDEEFLLETSSKTLKRYGYKVLTASSGAKALTTLKNNPNIDLLFSDIMMPGGMNGIELAEQALTLKPNLKVILTSGYNEFDHVEPSRFLKKPYATQDMLSRINNVLRNK</sequence>
<dbReference type="SMART" id="SM00448">
    <property type="entry name" value="REC"/>
    <property type="match status" value="1"/>
</dbReference>
<evidence type="ECO:0000256" key="5">
    <source>
        <dbReference type="SAM" id="Phobius"/>
    </source>
</evidence>
<dbReference type="InterPro" id="IPR003661">
    <property type="entry name" value="HisK_dim/P_dom"/>
</dbReference>
<dbReference type="NCBIfam" id="TIGR00229">
    <property type="entry name" value="sensory_box"/>
    <property type="match status" value="1"/>
</dbReference>
<feature type="transmembrane region" description="Helical" evidence="5">
    <location>
        <begin position="112"/>
        <end position="133"/>
    </location>
</feature>
<keyword evidence="5" id="KW-0472">Membrane</keyword>
<dbReference type="PRINTS" id="PR00344">
    <property type="entry name" value="BCTRLSENSOR"/>
</dbReference>